<keyword evidence="4" id="KW-1185">Reference proteome</keyword>
<dbReference type="OrthoDB" id="37537at2759"/>
<dbReference type="InterPro" id="IPR036812">
    <property type="entry name" value="NAD(P)_OxRdtase_dom_sf"/>
</dbReference>
<evidence type="ECO:0000313" key="4">
    <source>
        <dbReference type="Proteomes" id="UP000738349"/>
    </source>
</evidence>
<evidence type="ECO:0000259" key="2">
    <source>
        <dbReference type="Pfam" id="PF00248"/>
    </source>
</evidence>
<protein>
    <recommendedName>
        <fullName evidence="2">NADP-dependent oxidoreductase domain-containing protein</fullName>
    </recommendedName>
</protein>
<feature type="domain" description="NADP-dependent oxidoreductase" evidence="2">
    <location>
        <begin position="54"/>
        <end position="106"/>
    </location>
</feature>
<dbReference type="Proteomes" id="UP000738349">
    <property type="component" value="Unassembled WGS sequence"/>
</dbReference>
<keyword evidence="1" id="KW-0560">Oxidoreductase</keyword>
<dbReference type="EMBL" id="JAGMUV010000025">
    <property type="protein sequence ID" value="KAH7120696.1"/>
    <property type="molecule type" value="Genomic_DNA"/>
</dbReference>
<evidence type="ECO:0000313" key="3">
    <source>
        <dbReference type="EMBL" id="KAH7120696.1"/>
    </source>
</evidence>
<name>A0A9P9DK63_9HYPO</name>
<proteinExistence type="predicted"/>
<dbReference type="SUPFAM" id="SSF51430">
    <property type="entry name" value="NAD(P)-linked oxidoreductase"/>
    <property type="match status" value="1"/>
</dbReference>
<organism evidence="3 4">
    <name type="scientific">Dactylonectria macrodidyma</name>
    <dbReference type="NCBI Taxonomy" id="307937"/>
    <lineage>
        <taxon>Eukaryota</taxon>
        <taxon>Fungi</taxon>
        <taxon>Dikarya</taxon>
        <taxon>Ascomycota</taxon>
        <taxon>Pezizomycotina</taxon>
        <taxon>Sordariomycetes</taxon>
        <taxon>Hypocreomycetidae</taxon>
        <taxon>Hypocreales</taxon>
        <taxon>Nectriaceae</taxon>
        <taxon>Dactylonectria</taxon>
    </lineage>
</organism>
<sequence>MSLTETTGLVGRQATLLPRVGKDGPKILAVCFGLFGVSIAYGSTESVSPTHSVGLAPLTDTYTNPYSPDEKRLKLLDRAWELGCPNWDTADIYGDSEDLIGKWFQLHLVPQARYDRSESQEIIALSNQVVI</sequence>
<dbReference type="AlphaFoldDB" id="A0A9P9DK63"/>
<dbReference type="Gene3D" id="3.20.20.100">
    <property type="entry name" value="NADP-dependent oxidoreductase domain"/>
    <property type="match status" value="1"/>
</dbReference>
<comment type="caution">
    <text evidence="3">The sequence shown here is derived from an EMBL/GenBank/DDBJ whole genome shotgun (WGS) entry which is preliminary data.</text>
</comment>
<reference evidence="3" key="1">
    <citation type="journal article" date="2021" name="Nat. Commun.">
        <title>Genetic determinants of endophytism in the Arabidopsis root mycobiome.</title>
        <authorList>
            <person name="Mesny F."/>
            <person name="Miyauchi S."/>
            <person name="Thiergart T."/>
            <person name="Pickel B."/>
            <person name="Atanasova L."/>
            <person name="Karlsson M."/>
            <person name="Huettel B."/>
            <person name="Barry K.W."/>
            <person name="Haridas S."/>
            <person name="Chen C."/>
            <person name="Bauer D."/>
            <person name="Andreopoulos W."/>
            <person name="Pangilinan J."/>
            <person name="LaButti K."/>
            <person name="Riley R."/>
            <person name="Lipzen A."/>
            <person name="Clum A."/>
            <person name="Drula E."/>
            <person name="Henrissat B."/>
            <person name="Kohler A."/>
            <person name="Grigoriev I.V."/>
            <person name="Martin F.M."/>
            <person name="Hacquard S."/>
        </authorList>
    </citation>
    <scope>NUCLEOTIDE SEQUENCE</scope>
    <source>
        <strain evidence="3">MPI-CAGE-AT-0147</strain>
    </source>
</reference>
<dbReference type="InterPro" id="IPR023210">
    <property type="entry name" value="NADP_OxRdtase_dom"/>
</dbReference>
<dbReference type="Pfam" id="PF00248">
    <property type="entry name" value="Aldo_ket_red"/>
    <property type="match status" value="1"/>
</dbReference>
<evidence type="ECO:0000256" key="1">
    <source>
        <dbReference type="ARBA" id="ARBA00023002"/>
    </source>
</evidence>
<dbReference type="GO" id="GO:0016491">
    <property type="term" value="F:oxidoreductase activity"/>
    <property type="evidence" value="ECO:0007669"/>
    <property type="project" value="UniProtKB-KW"/>
</dbReference>
<gene>
    <name evidence="3" type="ORF">EDB81DRAFT_914466</name>
</gene>
<accession>A0A9P9DK63</accession>